<dbReference type="InterPro" id="IPR000073">
    <property type="entry name" value="AB_hydrolase_1"/>
</dbReference>
<feature type="domain" description="AB hydrolase-1" evidence="1">
    <location>
        <begin position="7"/>
        <end position="227"/>
    </location>
</feature>
<evidence type="ECO:0000313" key="2">
    <source>
        <dbReference type="EMBL" id="TFV99256.1"/>
    </source>
</evidence>
<accession>A0A4Y9R6W4</accession>
<dbReference type="Pfam" id="PF12697">
    <property type="entry name" value="Abhydrolase_6"/>
    <property type="match status" value="1"/>
</dbReference>
<dbReference type="GO" id="GO:0016787">
    <property type="term" value="F:hydrolase activity"/>
    <property type="evidence" value="ECO:0007669"/>
    <property type="project" value="UniProtKB-KW"/>
</dbReference>
<dbReference type="Proteomes" id="UP000298127">
    <property type="component" value="Unassembled WGS sequence"/>
</dbReference>
<dbReference type="EMBL" id="SPQZ01000002">
    <property type="protein sequence ID" value="TFV99256.1"/>
    <property type="molecule type" value="Genomic_DNA"/>
</dbReference>
<dbReference type="RefSeq" id="WP_135119735.1">
    <property type="nucleotide sequence ID" value="NZ_SPQZ01000002.1"/>
</dbReference>
<dbReference type="InterPro" id="IPR050266">
    <property type="entry name" value="AB_hydrolase_sf"/>
</dbReference>
<dbReference type="SUPFAM" id="SSF53474">
    <property type="entry name" value="alpha/beta-Hydrolases"/>
    <property type="match status" value="1"/>
</dbReference>
<dbReference type="Gene3D" id="3.40.50.1820">
    <property type="entry name" value="alpha/beta hydrolase"/>
    <property type="match status" value="1"/>
</dbReference>
<protein>
    <submittedName>
        <fullName evidence="2">Alpha/beta hydrolase</fullName>
    </submittedName>
</protein>
<organism evidence="2 3">
    <name type="scientific">Orlajensenia leifsoniae</name>
    <dbReference type="NCBI Taxonomy" id="2561933"/>
    <lineage>
        <taxon>Bacteria</taxon>
        <taxon>Bacillati</taxon>
        <taxon>Actinomycetota</taxon>
        <taxon>Actinomycetes</taxon>
        <taxon>Micrococcales</taxon>
        <taxon>Microbacteriaceae</taxon>
        <taxon>Orlajensenia</taxon>
    </lineage>
</organism>
<name>A0A4Y9R6W4_9MICO</name>
<proteinExistence type="predicted"/>
<dbReference type="PANTHER" id="PTHR43798">
    <property type="entry name" value="MONOACYLGLYCEROL LIPASE"/>
    <property type="match status" value="1"/>
</dbReference>
<keyword evidence="3" id="KW-1185">Reference proteome</keyword>
<reference evidence="2 3" key="1">
    <citation type="journal article" date="2018" name="J. Microbiol.">
        <title>Leifsonia flava sp. nov., a novel actinobacterium isolated from the rhizosphere of Aquilegia viridiflora.</title>
        <authorList>
            <person name="Cai Y."/>
            <person name="Tao W.Z."/>
            <person name="Ma Y.J."/>
            <person name="Cheng J."/>
            <person name="Zhang M.Y."/>
            <person name="Zhang Y.X."/>
        </authorList>
    </citation>
    <scope>NUCLEOTIDE SEQUENCE [LARGE SCALE GENOMIC DNA]</scope>
    <source>
        <strain evidence="2 3">SYP-B2174</strain>
    </source>
</reference>
<keyword evidence="2" id="KW-0378">Hydrolase</keyword>
<evidence type="ECO:0000313" key="3">
    <source>
        <dbReference type="Proteomes" id="UP000298127"/>
    </source>
</evidence>
<dbReference type="InterPro" id="IPR029058">
    <property type="entry name" value="AB_hydrolase_fold"/>
</dbReference>
<sequence length="244" mass="25893">MHSGPPVLFLHGIRTSSSMWRVQIGALADRGIPSLAIDLPGHGARMGEDFTLEAATAAIHDGVEAVGEPPLIVGLSMGGYIGMHYAARHPTRLRGLVAASSGAIPRPIFIGGYRAAAAAIHLLPDRGSALNDGLAKMLVREPGLSDLLAGGIALEVMQSGLRSIGKLRPLEDLAAYDGRVWLVNGRYDHIRFDERRMLRASRHGSLTVIPGATHLASLVQPEAFTDAVLEAWRELAGVEAAPLE</sequence>
<gene>
    <name evidence="2" type="ORF">E4M00_07115</name>
</gene>
<dbReference type="AlphaFoldDB" id="A0A4Y9R6W4"/>
<comment type="caution">
    <text evidence="2">The sequence shown here is derived from an EMBL/GenBank/DDBJ whole genome shotgun (WGS) entry which is preliminary data.</text>
</comment>
<evidence type="ECO:0000259" key="1">
    <source>
        <dbReference type="Pfam" id="PF12697"/>
    </source>
</evidence>